<keyword evidence="2" id="KW-1185">Reference proteome</keyword>
<proteinExistence type="predicted"/>
<dbReference type="EMBL" id="JAHRIQ010017083">
    <property type="protein sequence ID" value="MEQ2226983.1"/>
    <property type="molecule type" value="Genomic_DNA"/>
</dbReference>
<evidence type="ECO:0000313" key="2">
    <source>
        <dbReference type="Proteomes" id="UP001482620"/>
    </source>
</evidence>
<organism evidence="1 2">
    <name type="scientific">Ilyodon furcidens</name>
    <name type="common">goldbreast splitfin</name>
    <dbReference type="NCBI Taxonomy" id="33524"/>
    <lineage>
        <taxon>Eukaryota</taxon>
        <taxon>Metazoa</taxon>
        <taxon>Chordata</taxon>
        <taxon>Craniata</taxon>
        <taxon>Vertebrata</taxon>
        <taxon>Euteleostomi</taxon>
        <taxon>Actinopterygii</taxon>
        <taxon>Neopterygii</taxon>
        <taxon>Teleostei</taxon>
        <taxon>Neoteleostei</taxon>
        <taxon>Acanthomorphata</taxon>
        <taxon>Ovalentaria</taxon>
        <taxon>Atherinomorphae</taxon>
        <taxon>Cyprinodontiformes</taxon>
        <taxon>Goodeidae</taxon>
        <taxon>Ilyodon</taxon>
    </lineage>
</organism>
<gene>
    <name evidence="1" type="ORF">ILYODFUR_032971</name>
</gene>
<evidence type="ECO:0000313" key="1">
    <source>
        <dbReference type="EMBL" id="MEQ2226983.1"/>
    </source>
</evidence>
<reference evidence="1 2" key="1">
    <citation type="submission" date="2021-06" db="EMBL/GenBank/DDBJ databases">
        <authorList>
            <person name="Palmer J.M."/>
        </authorList>
    </citation>
    <scope>NUCLEOTIDE SEQUENCE [LARGE SCALE GENOMIC DNA]</scope>
    <source>
        <strain evidence="2">if_2019</strain>
        <tissue evidence="1">Muscle</tissue>
    </source>
</reference>
<feature type="non-terminal residue" evidence="1">
    <location>
        <position position="1"/>
    </location>
</feature>
<sequence>TKLIVCFVTEIDEDRLPNQLYKAALLNSPRQRRKGQKGTPTMKGWREGWCISQAVIGREVGYTLDRSPVHT</sequence>
<name>A0ABV0T285_9TELE</name>
<protein>
    <submittedName>
        <fullName evidence="1">Uncharacterized protein</fullName>
    </submittedName>
</protein>
<dbReference type="Proteomes" id="UP001482620">
    <property type="component" value="Unassembled WGS sequence"/>
</dbReference>
<accession>A0ABV0T285</accession>
<comment type="caution">
    <text evidence="1">The sequence shown here is derived from an EMBL/GenBank/DDBJ whole genome shotgun (WGS) entry which is preliminary data.</text>
</comment>